<feature type="transmembrane region" description="Helical" evidence="1">
    <location>
        <begin position="23"/>
        <end position="41"/>
    </location>
</feature>
<feature type="non-terminal residue" evidence="2">
    <location>
        <position position="1"/>
    </location>
</feature>
<evidence type="ECO:0000313" key="2">
    <source>
        <dbReference type="EMBL" id="GAG77752.1"/>
    </source>
</evidence>
<reference evidence="2" key="1">
    <citation type="journal article" date="2014" name="Front. Microbiol.">
        <title>High frequency of phylogenetically diverse reductive dehalogenase-homologous genes in deep subseafloor sedimentary metagenomes.</title>
        <authorList>
            <person name="Kawai M."/>
            <person name="Futagami T."/>
            <person name="Toyoda A."/>
            <person name="Takaki Y."/>
            <person name="Nishi S."/>
            <person name="Hori S."/>
            <person name="Arai W."/>
            <person name="Tsubouchi T."/>
            <person name="Morono Y."/>
            <person name="Uchiyama I."/>
            <person name="Ito T."/>
            <person name="Fujiyama A."/>
            <person name="Inagaki F."/>
            <person name="Takami H."/>
        </authorList>
    </citation>
    <scope>NUCLEOTIDE SEQUENCE</scope>
    <source>
        <strain evidence="2">Expedition CK06-06</strain>
    </source>
</reference>
<name>X1B8X7_9ZZZZ</name>
<sequence>LLSNVNINMILEPVTPPTPPVEYGTIAIPAILGIIVMLAVLRL</sequence>
<evidence type="ECO:0000256" key="1">
    <source>
        <dbReference type="SAM" id="Phobius"/>
    </source>
</evidence>
<accession>X1B8X7</accession>
<comment type="caution">
    <text evidence="2">The sequence shown here is derived from an EMBL/GenBank/DDBJ whole genome shotgun (WGS) entry which is preliminary data.</text>
</comment>
<organism evidence="2">
    <name type="scientific">marine sediment metagenome</name>
    <dbReference type="NCBI Taxonomy" id="412755"/>
    <lineage>
        <taxon>unclassified sequences</taxon>
        <taxon>metagenomes</taxon>
        <taxon>ecological metagenomes</taxon>
    </lineage>
</organism>
<keyword evidence="1" id="KW-0812">Transmembrane</keyword>
<proteinExistence type="predicted"/>
<gene>
    <name evidence="2" type="ORF">S01H4_35320</name>
</gene>
<dbReference type="EMBL" id="BART01018763">
    <property type="protein sequence ID" value="GAG77752.1"/>
    <property type="molecule type" value="Genomic_DNA"/>
</dbReference>
<keyword evidence="1" id="KW-1133">Transmembrane helix</keyword>
<dbReference type="AlphaFoldDB" id="X1B8X7"/>
<keyword evidence="1" id="KW-0472">Membrane</keyword>
<protein>
    <submittedName>
        <fullName evidence="2">Uncharacterized protein</fullName>
    </submittedName>
</protein>